<evidence type="ECO:0008006" key="3">
    <source>
        <dbReference type="Google" id="ProtNLM"/>
    </source>
</evidence>
<dbReference type="PANTHER" id="PTHR36441:SF1">
    <property type="entry name" value="DUF503 DOMAIN-CONTAINING PROTEIN"/>
    <property type="match status" value="1"/>
</dbReference>
<dbReference type="Proteomes" id="UP000295777">
    <property type="component" value="Unassembled WGS sequence"/>
</dbReference>
<dbReference type="AlphaFoldDB" id="A0A4R1GGP8"/>
<evidence type="ECO:0000313" key="1">
    <source>
        <dbReference type="EMBL" id="TCK03332.1"/>
    </source>
</evidence>
<dbReference type="InterPro" id="IPR036746">
    <property type="entry name" value="TT1725-like_sf"/>
</dbReference>
<dbReference type="Pfam" id="PF04456">
    <property type="entry name" value="DUF503"/>
    <property type="match status" value="1"/>
</dbReference>
<accession>A0A4R1GGP8</accession>
<name>A0A4R1GGP8_9BACT</name>
<proteinExistence type="predicted"/>
<gene>
    <name evidence="1" type="ORF">CLV27_1403</name>
</gene>
<evidence type="ECO:0000313" key="2">
    <source>
        <dbReference type="Proteomes" id="UP000295777"/>
    </source>
</evidence>
<reference evidence="1 2" key="1">
    <citation type="submission" date="2019-03" db="EMBL/GenBank/DDBJ databases">
        <title>Genomic Encyclopedia of Archaeal and Bacterial Type Strains, Phase II (KMG-II): from individual species to whole genera.</title>
        <authorList>
            <person name="Goeker M."/>
        </authorList>
    </citation>
    <scope>NUCLEOTIDE SEQUENCE [LARGE SCALE GENOMIC DNA]</scope>
    <source>
        <strain evidence="1 2">DSM 24425</strain>
    </source>
</reference>
<dbReference type="OrthoDB" id="9809023at2"/>
<dbReference type="EMBL" id="SMFV01000005">
    <property type="protein sequence ID" value="TCK03332.1"/>
    <property type="molecule type" value="Genomic_DNA"/>
</dbReference>
<dbReference type="RefSeq" id="WP_132527202.1">
    <property type="nucleotide sequence ID" value="NZ_SMFV01000005.1"/>
</dbReference>
<dbReference type="PANTHER" id="PTHR36441">
    <property type="entry name" value="HYPOTHETICAL CYTOSOLIC PROTEIN"/>
    <property type="match status" value="1"/>
</dbReference>
<dbReference type="SUPFAM" id="SSF103007">
    <property type="entry name" value="Hypothetical protein TT1725"/>
    <property type="match status" value="1"/>
</dbReference>
<sequence>MSAIIGLAEIHLRIPEAHSLKEKRGVVKRIIERLKNKFNVSVSEIGDQDKWQSAVVGVVTIGTSQKVVDATLEKVVLFIEELYPGKVVTYYKEII</sequence>
<dbReference type="Gene3D" id="3.30.70.1120">
    <property type="entry name" value="TT1725-like"/>
    <property type="match status" value="1"/>
</dbReference>
<keyword evidence="2" id="KW-1185">Reference proteome</keyword>
<comment type="caution">
    <text evidence="1">The sequence shown here is derived from an EMBL/GenBank/DDBJ whole genome shotgun (WGS) entry which is preliminary data.</text>
</comment>
<dbReference type="InterPro" id="IPR007546">
    <property type="entry name" value="DUF503"/>
</dbReference>
<organism evidence="1 2">
    <name type="scientific">Phorcysia thermohydrogeniphila</name>
    <dbReference type="NCBI Taxonomy" id="936138"/>
    <lineage>
        <taxon>Bacteria</taxon>
        <taxon>Pseudomonadati</taxon>
        <taxon>Aquificota</taxon>
        <taxon>Aquificia</taxon>
        <taxon>Desulfurobacteriales</taxon>
        <taxon>Desulfurobacteriaceae</taxon>
        <taxon>Phorcysia</taxon>
    </lineage>
</organism>
<protein>
    <recommendedName>
        <fullName evidence="3">DUF503 domain-containing protein</fullName>
    </recommendedName>
</protein>